<proteinExistence type="predicted"/>
<keyword evidence="3" id="KW-1185">Reference proteome</keyword>
<accession>A0ABN9WTU6</accession>
<feature type="region of interest" description="Disordered" evidence="1">
    <location>
        <begin position="72"/>
        <end position="158"/>
    </location>
</feature>
<comment type="caution">
    <text evidence="2">The sequence shown here is derived from an EMBL/GenBank/DDBJ whole genome shotgun (WGS) entry which is preliminary data.</text>
</comment>
<sequence length="158" mass="16673">GGRRPREQGGPRWACGALPAVRDDRVCGRLLRARAHPRAAEAAGYAAPAGPRAPNGGVALAGVRLRGGRAAVRGAVGHGRQHRRHPRRERRQPRDCLVHPPRSARRGGHRGAPRVLAQSGAGQCRPAHPRLSRPARPARGRSGRRGGGPGAEGLLPRA</sequence>
<feature type="compositionally biased region" description="Basic residues" evidence="1">
    <location>
        <begin position="102"/>
        <end position="112"/>
    </location>
</feature>
<feature type="compositionally biased region" description="Basic residues" evidence="1">
    <location>
        <begin position="127"/>
        <end position="144"/>
    </location>
</feature>
<evidence type="ECO:0000313" key="2">
    <source>
        <dbReference type="EMBL" id="CAK0890224.1"/>
    </source>
</evidence>
<feature type="non-terminal residue" evidence="2">
    <location>
        <position position="1"/>
    </location>
</feature>
<name>A0ABN9WTU6_9DINO</name>
<evidence type="ECO:0000256" key="1">
    <source>
        <dbReference type="SAM" id="MobiDB-lite"/>
    </source>
</evidence>
<reference evidence="2" key="1">
    <citation type="submission" date="2023-10" db="EMBL/GenBank/DDBJ databases">
        <authorList>
            <person name="Chen Y."/>
            <person name="Shah S."/>
            <person name="Dougan E. K."/>
            <person name="Thang M."/>
            <person name="Chan C."/>
        </authorList>
    </citation>
    <scope>NUCLEOTIDE SEQUENCE [LARGE SCALE GENOMIC DNA]</scope>
</reference>
<evidence type="ECO:0000313" key="3">
    <source>
        <dbReference type="Proteomes" id="UP001189429"/>
    </source>
</evidence>
<protein>
    <submittedName>
        <fullName evidence="2">Uncharacterized protein</fullName>
    </submittedName>
</protein>
<dbReference type="Proteomes" id="UP001189429">
    <property type="component" value="Unassembled WGS sequence"/>
</dbReference>
<dbReference type="EMBL" id="CAUYUJ010019320">
    <property type="protein sequence ID" value="CAK0890224.1"/>
    <property type="molecule type" value="Genomic_DNA"/>
</dbReference>
<feature type="compositionally biased region" description="Basic residues" evidence="1">
    <location>
        <begin position="79"/>
        <end position="91"/>
    </location>
</feature>
<gene>
    <name evidence="2" type="ORF">PCOR1329_LOCUS70519</name>
</gene>
<organism evidence="2 3">
    <name type="scientific">Prorocentrum cordatum</name>
    <dbReference type="NCBI Taxonomy" id="2364126"/>
    <lineage>
        <taxon>Eukaryota</taxon>
        <taxon>Sar</taxon>
        <taxon>Alveolata</taxon>
        <taxon>Dinophyceae</taxon>
        <taxon>Prorocentrales</taxon>
        <taxon>Prorocentraceae</taxon>
        <taxon>Prorocentrum</taxon>
    </lineage>
</organism>